<evidence type="ECO:0000256" key="1">
    <source>
        <dbReference type="ARBA" id="ARBA00004323"/>
    </source>
</evidence>
<evidence type="ECO:0000256" key="7">
    <source>
        <dbReference type="ARBA" id="ARBA00022989"/>
    </source>
</evidence>
<keyword evidence="5 10" id="KW-0812">Transmembrane</keyword>
<evidence type="ECO:0000313" key="13">
    <source>
        <dbReference type="WBParaSite" id="ASIM_0000015301-mRNA-1"/>
    </source>
</evidence>
<dbReference type="PANTHER" id="PTHR11214">
    <property type="entry name" value="BETA-1,3-N-ACETYLGLUCOSAMINYLTRANSFERASE"/>
    <property type="match status" value="1"/>
</dbReference>
<dbReference type="GO" id="GO:0000139">
    <property type="term" value="C:Golgi membrane"/>
    <property type="evidence" value="ECO:0007669"/>
    <property type="project" value="UniProtKB-SubCell"/>
</dbReference>
<keyword evidence="8 10" id="KW-0333">Golgi apparatus</keyword>
<dbReference type="GO" id="GO:0006493">
    <property type="term" value="P:protein O-linked glycosylation"/>
    <property type="evidence" value="ECO:0007669"/>
    <property type="project" value="TreeGrafter"/>
</dbReference>
<reference evidence="13" key="1">
    <citation type="submission" date="2017-02" db="UniProtKB">
        <authorList>
            <consortium name="WormBaseParasite"/>
        </authorList>
    </citation>
    <scope>IDENTIFICATION</scope>
</reference>
<comment type="subcellular location">
    <subcellularLocation>
        <location evidence="1 10">Golgi apparatus membrane</location>
        <topology evidence="1 10">Single-pass type II membrane protein</topology>
    </subcellularLocation>
</comment>
<reference evidence="11 12" key="2">
    <citation type="submission" date="2018-11" db="EMBL/GenBank/DDBJ databases">
        <authorList>
            <consortium name="Pathogen Informatics"/>
        </authorList>
    </citation>
    <scope>NUCLEOTIDE SEQUENCE [LARGE SCALE GENOMIC DNA]</scope>
</reference>
<gene>
    <name evidence="11" type="ORF">ASIM_LOCUS68</name>
</gene>
<dbReference type="Pfam" id="PF01762">
    <property type="entry name" value="Galactosyl_T"/>
    <property type="match status" value="2"/>
</dbReference>
<accession>A0A0M3IY39</accession>
<dbReference type="Proteomes" id="UP000267096">
    <property type="component" value="Unassembled WGS sequence"/>
</dbReference>
<keyword evidence="3 10" id="KW-0328">Glycosyltransferase</keyword>
<proteinExistence type="inferred from homology"/>
<dbReference type="OrthoDB" id="5957813at2759"/>
<dbReference type="EC" id="2.4.1.-" evidence="10"/>
<evidence type="ECO:0000256" key="4">
    <source>
        <dbReference type="ARBA" id="ARBA00022679"/>
    </source>
</evidence>
<dbReference type="Gene3D" id="3.90.550.50">
    <property type="match status" value="1"/>
</dbReference>
<evidence type="ECO:0000256" key="9">
    <source>
        <dbReference type="ARBA" id="ARBA00023136"/>
    </source>
</evidence>
<feature type="transmembrane region" description="Helical" evidence="10">
    <location>
        <begin position="14"/>
        <end position="33"/>
    </location>
</feature>
<dbReference type="PANTHER" id="PTHR11214:SF349">
    <property type="entry name" value="BETA-1,3-GALACTOSYLTRANSFERASE BRN"/>
    <property type="match status" value="1"/>
</dbReference>
<keyword evidence="12" id="KW-1185">Reference proteome</keyword>
<dbReference type="AlphaFoldDB" id="A0A0M3IY39"/>
<dbReference type="WBParaSite" id="ASIM_0000015301-mRNA-1">
    <property type="protein sequence ID" value="ASIM_0000015301-mRNA-1"/>
    <property type="gene ID" value="ASIM_0000015301"/>
</dbReference>
<keyword evidence="4" id="KW-0808">Transferase</keyword>
<evidence type="ECO:0000256" key="10">
    <source>
        <dbReference type="RuleBase" id="RU363063"/>
    </source>
</evidence>
<evidence type="ECO:0000313" key="11">
    <source>
        <dbReference type="EMBL" id="VDK17334.1"/>
    </source>
</evidence>
<keyword evidence="7 10" id="KW-1133">Transmembrane helix</keyword>
<evidence type="ECO:0000313" key="12">
    <source>
        <dbReference type="Proteomes" id="UP000267096"/>
    </source>
</evidence>
<evidence type="ECO:0000256" key="5">
    <source>
        <dbReference type="ARBA" id="ARBA00022692"/>
    </source>
</evidence>
<evidence type="ECO:0000256" key="3">
    <source>
        <dbReference type="ARBA" id="ARBA00022676"/>
    </source>
</evidence>
<sequence length="384" mass="45166">MLFGTRAWRRYNRYIKAFITLLISTVVVLWYIGMLDHLRERPFAHFKWPPFVNVRYQVALEEAGLQATRLYENDWAYIQPKTLPKCSGNSKELAQSKNFILIIVKSSAQNLDHRNAIRSTWGAINETMGYRIRTVFLVAMLDSEYQRKMGDVLSKEANYYGDLLIGDFLDAYRNNTLKARPFIVQHVIADSFLNQIVIYRIPCCNVFFSIFFQFLTAVQLAFTYCSHAQSIVPFAVLIDDDYFLSIENLIIEIRRHSSNDHLYMGWRFDTRPFRLRFFKHALSIAAYPYDRFPPYITAGAVLLSRRTIRQFYYAIQHIRLFNFDDIYAGIVAHLMRITPQHNSRMLFWGIDSPVEMSFNDLICAHGFTPARLHEAYRRLKLHKS</sequence>
<dbReference type="GO" id="GO:0008194">
    <property type="term" value="F:UDP-glycosyltransferase activity"/>
    <property type="evidence" value="ECO:0007669"/>
    <property type="project" value="TreeGrafter"/>
</dbReference>
<evidence type="ECO:0000256" key="8">
    <source>
        <dbReference type="ARBA" id="ARBA00023034"/>
    </source>
</evidence>
<organism evidence="13">
    <name type="scientific">Anisakis simplex</name>
    <name type="common">Herring worm</name>
    <dbReference type="NCBI Taxonomy" id="6269"/>
    <lineage>
        <taxon>Eukaryota</taxon>
        <taxon>Metazoa</taxon>
        <taxon>Ecdysozoa</taxon>
        <taxon>Nematoda</taxon>
        <taxon>Chromadorea</taxon>
        <taxon>Rhabditida</taxon>
        <taxon>Spirurina</taxon>
        <taxon>Ascaridomorpha</taxon>
        <taxon>Ascaridoidea</taxon>
        <taxon>Anisakidae</taxon>
        <taxon>Anisakis</taxon>
        <taxon>Anisakis simplex complex</taxon>
    </lineage>
</organism>
<evidence type="ECO:0000256" key="6">
    <source>
        <dbReference type="ARBA" id="ARBA00022968"/>
    </source>
</evidence>
<comment type="similarity">
    <text evidence="2 10">Belongs to the glycosyltransferase 31 family.</text>
</comment>
<keyword evidence="6 10" id="KW-0735">Signal-anchor</keyword>
<name>A0A0M3IY39_ANISI</name>
<dbReference type="GO" id="GO:0016758">
    <property type="term" value="F:hexosyltransferase activity"/>
    <property type="evidence" value="ECO:0007669"/>
    <property type="project" value="InterPro"/>
</dbReference>
<keyword evidence="9 10" id="KW-0472">Membrane</keyword>
<dbReference type="InterPro" id="IPR002659">
    <property type="entry name" value="Glyco_trans_31"/>
</dbReference>
<evidence type="ECO:0000256" key="2">
    <source>
        <dbReference type="ARBA" id="ARBA00008661"/>
    </source>
</evidence>
<protein>
    <recommendedName>
        <fullName evidence="10">Hexosyltransferase</fullName>
        <ecNumber evidence="10">2.4.1.-</ecNumber>
    </recommendedName>
</protein>
<dbReference type="EMBL" id="UYRR01000015">
    <property type="protein sequence ID" value="VDK17334.1"/>
    <property type="molecule type" value="Genomic_DNA"/>
</dbReference>